<dbReference type="GO" id="GO:0016020">
    <property type="term" value="C:membrane"/>
    <property type="evidence" value="ECO:0007669"/>
    <property type="project" value="UniProtKB-SubCell"/>
</dbReference>
<dbReference type="OrthoDB" id="8274074at2"/>
<feature type="transmembrane region" description="Helical" evidence="6">
    <location>
        <begin position="376"/>
        <end position="400"/>
    </location>
</feature>
<evidence type="ECO:0000256" key="6">
    <source>
        <dbReference type="SAM" id="Phobius"/>
    </source>
</evidence>
<feature type="transmembrane region" description="Helical" evidence="6">
    <location>
        <begin position="21"/>
        <end position="47"/>
    </location>
</feature>
<feature type="transmembrane region" description="Helical" evidence="6">
    <location>
        <begin position="350"/>
        <end position="370"/>
    </location>
</feature>
<evidence type="ECO:0000313" key="7">
    <source>
        <dbReference type="EMBL" id="QBE47908.1"/>
    </source>
</evidence>
<dbReference type="GO" id="GO:0022857">
    <property type="term" value="F:transmembrane transporter activity"/>
    <property type="evidence" value="ECO:0007669"/>
    <property type="project" value="InterPro"/>
</dbReference>
<name>A0A4P6KDF3_9MICO</name>
<feature type="transmembrane region" description="Helical" evidence="6">
    <location>
        <begin position="248"/>
        <end position="269"/>
    </location>
</feature>
<dbReference type="Pfam" id="PF13520">
    <property type="entry name" value="AA_permease_2"/>
    <property type="match status" value="1"/>
</dbReference>
<proteinExistence type="predicted"/>
<feature type="transmembrane region" description="Helical" evidence="6">
    <location>
        <begin position="297"/>
        <end position="316"/>
    </location>
</feature>
<feature type="transmembrane region" description="Helical" evidence="6">
    <location>
        <begin position="448"/>
        <end position="468"/>
    </location>
</feature>
<evidence type="ECO:0000256" key="3">
    <source>
        <dbReference type="ARBA" id="ARBA00022692"/>
    </source>
</evidence>
<evidence type="ECO:0000313" key="8">
    <source>
        <dbReference type="Proteomes" id="UP000289260"/>
    </source>
</evidence>
<dbReference type="PANTHER" id="PTHR45649">
    <property type="entry name" value="AMINO-ACID PERMEASE BAT1"/>
    <property type="match status" value="1"/>
</dbReference>
<dbReference type="RefSeq" id="WP_130109057.1">
    <property type="nucleotide sequence ID" value="NZ_CP035806.1"/>
</dbReference>
<protein>
    <submittedName>
        <fullName evidence="7">Amino acid permease</fullName>
    </submittedName>
</protein>
<keyword evidence="4 6" id="KW-1133">Transmembrane helix</keyword>
<feature type="transmembrane region" description="Helical" evidence="6">
    <location>
        <begin position="205"/>
        <end position="227"/>
    </location>
</feature>
<dbReference type="PANTHER" id="PTHR45649:SF26">
    <property type="entry name" value="OS04G0435100 PROTEIN"/>
    <property type="match status" value="1"/>
</dbReference>
<evidence type="ECO:0000256" key="1">
    <source>
        <dbReference type="ARBA" id="ARBA00004141"/>
    </source>
</evidence>
<reference evidence="7 8" key="1">
    <citation type="submission" date="2019-02" db="EMBL/GenBank/DDBJ databases">
        <authorList>
            <person name="Sun L."/>
            <person name="Pan D."/>
            <person name="Wu X."/>
        </authorList>
    </citation>
    <scope>NUCLEOTIDE SEQUENCE [LARGE SCALE GENOMIC DNA]</scope>
    <source>
        <strain evidence="7 8">JW-1</strain>
    </source>
</reference>
<comment type="subcellular location">
    <subcellularLocation>
        <location evidence="1">Membrane</location>
        <topology evidence="1">Multi-pass membrane protein</topology>
    </subcellularLocation>
</comment>
<keyword evidence="3 6" id="KW-0812">Transmembrane</keyword>
<dbReference type="KEGG" id="ltr:EVS81_02925"/>
<gene>
    <name evidence="7" type="ORF">EVS81_02925</name>
</gene>
<dbReference type="EMBL" id="CP035806">
    <property type="protein sequence ID" value="QBE47908.1"/>
    <property type="molecule type" value="Genomic_DNA"/>
</dbReference>
<dbReference type="AlphaFoldDB" id="A0A4P6KDF3"/>
<dbReference type="InterPro" id="IPR002293">
    <property type="entry name" value="AA/rel_permease1"/>
</dbReference>
<organism evidence="7 8">
    <name type="scientific">Leucobacter triazinivorans</name>
    <dbReference type="NCBI Taxonomy" id="1784719"/>
    <lineage>
        <taxon>Bacteria</taxon>
        <taxon>Bacillati</taxon>
        <taxon>Actinomycetota</taxon>
        <taxon>Actinomycetes</taxon>
        <taxon>Micrococcales</taxon>
        <taxon>Microbacteriaceae</taxon>
        <taxon>Leucobacter</taxon>
    </lineage>
</organism>
<evidence type="ECO:0000256" key="5">
    <source>
        <dbReference type="ARBA" id="ARBA00023136"/>
    </source>
</evidence>
<accession>A0A4P6KDF3</accession>
<keyword evidence="5 6" id="KW-0472">Membrane</keyword>
<feature type="transmembrane region" description="Helical" evidence="6">
    <location>
        <begin position="53"/>
        <end position="75"/>
    </location>
</feature>
<dbReference type="PIRSF" id="PIRSF006060">
    <property type="entry name" value="AA_transporter"/>
    <property type="match status" value="1"/>
</dbReference>
<keyword evidence="2" id="KW-0813">Transport</keyword>
<sequence length="497" mass="53125">MTTSTARPAAGTNTLRREFSFGAAFAFAFAFISPIVALYGIFGLAIATAGPSFWWGFLIVFAGQFLVALVFAMLVSKWPLEGSIYQWANRLLGAGFGWFAGWFYIWTLVIAMATVALGAAGFIANIIGMHGASGTQIALIAFIVLVLGTVINLSGRGILKGFMIASIIAEVIGSIGLGIWLLIAHREHDLSILFDGGASIGASEGFFSLGGPFLLAIVFIGFSFVGFESAGSIAEEVHEPRRNLPKAVLFSISFIAAVVMFSSLAIILATPENATELPDYDVDPVYAVLTAQLGSHLAIPIQALFAIGFVASFLALQTSASRLIWAKARDRALPFSNALSRLSRTQRQPVGPILITTAIGTALFLLSNVAENLYTMMVNFTSGGFYLSFLFPVFAFAVAVVRRRWRPGPFSIGRWTGVVAIAALVWVVLELVNIAWPRAVNGNTWLDWSVILGAAALTIVGGVIYARVRGRIENVETSAVVVDADAGDAARDLEEPR</sequence>
<feature type="transmembrane region" description="Helical" evidence="6">
    <location>
        <begin position="162"/>
        <end position="185"/>
    </location>
</feature>
<feature type="transmembrane region" description="Helical" evidence="6">
    <location>
        <begin position="412"/>
        <end position="436"/>
    </location>
</feature>
<dbReference type="Proteomes" id="UP000289260">
    <property type="component" value="Chromosome"/>
</dbReference>
<evidence type="ECO:0000256" key="4">
    <source>
        <dbReference type="ARBA" id="ARBA00022989"/>
    </source>
</evidence>
<dbReference type="Gene3D" id="1.20.1740.10">
    <property type="entry name" value="Amino acid/polyamine transporter I"/>
    <property type="match status" value="1"/>
</dbReference>
<evidence type="ECO:0000256" key="2">
    <source>
        <dbReference type="ARBA" id="ARBA00022448"/>
    </source>
</evidence>
<feature type="transmembrane region" description="Helical" evidence="6">
    <location>
        <begin position="96"/>
        <end position="124"/>
    </location>
</feature>
<feature type="transmembrane region" description="Helical" evidence="6">
    <location>
        <begin position="136"/>
        <end position="155"/>
    </location>
</feature>
<keyword evidence="8" id="KW-1185">Reference proteome</keyword>